<evidence type="ECO:0000256" key="5">
    <source>
        <dbReference type="ARBA" id="ARBA00023136"/>
    </source>
</evidence>
<evidence type="ECO:0000313" key="11">
    <source>
        <dbReference type="Proteomes" id="UP001273350"/>
    </source>
</evidence>
<dbReference type="InterPro" id="IPR012910">
    <property type="entry name" value="Plug_dom"/>
</dbReference>
<comment type="similarity">
    <text evidence="7">Belongs to the TonB-dependent receptor family.</text>
</comment>
<accession>A0ABU4RC75</accession>
<keyword evidence="3 7" id="KW-1134">Transmembrane beta strand</keyword>
<evidence type="ECO:0000256" key="6">
    <source>
        <dbReference type="ARBA" id="ARBA00023237"/>
    </source>
</evidence>
<keyword evidence="6 7" id="KW-0998">Cell outer membrane</keyword>
<dbReference type="EMBL" id="JAWXVI010000006">
    <property type="protein sequence ID" value="MDX6190182.1"/>
    <property type="molecule type" value="Genomic_DNA"/>
</dbReference>
<keyword evidence="2 7" id="KW-0813">Transport</keyword>
<dbReference type="InterPro" id="IPR037066">
    <property type="entry name" value="Plug_dom_sf"/>
</dbReference>
<dbReference type="Gene3D" id="2.170.130.10">
    <property type="entry name" value="TonB-dependent receptor, plug domain"/>
    <property type="match status" value="1"/>
</dbReference>
<keyword evidence="4 7" id="KW-0812">Transmembrane</keyword>
<evidence type="ECO:0000256" key="4">
    <source>
        <dbReference type="ARBA" id="ARBA00022692"/>
    </source>
</evidence>
<dbReference type="InterPro" id="IPR023996">
    <property type="entry name" value="TonB-dep_OMP_SusC/RagA"/>
</dbReference>
<dbReference type="InterPro" id="IPR036942">
    <property type="entry name" value="Beta-barrel_TonB_sf"/>
</dbReference>
<dbReference type="SUPFAM" id="SSF56935">
    <property type="entry name" value="Porins"/>
    <property type="match status" value="1"/>
</dbReference>
<dbReference type="RefSeq" id="WP_230003386.1">
    <property type="nucleotide sequence ID" value="NZ_CP087134.1"/>
</dbReference>
<dbReference type="InterPro" id="IPR039426">
    <property type="entry name" value="TonB-dep_rcpt-like"/>
</dbReference>
<dbReference type="Gene3D" id="2.60.40.1120">
    <property type="entry name" value="Carboxypeptidase-like, regulatory domain"/>
    <property type="match status" value="1"/>
</dbReference>
<sequence length="1081" mass="117725">MKLKFNGFLVLLLVLVAQLTFAQERVVSGMVSDNTGMPLPGVSVLIKGTKSGTQTDFDGKFSIKASTSQVLVFSYIGMKTQEVAASSSSLNVKLGADANELEAVVVTTALGIKREKKSLGYSAQQVTAEQVSTVPTGNFVNNLTGKVAGLSVTNGTNFGGSTNVVLRGFKSLLGDNQALFVVDGVPILNSNVNSADQKSGRGGYDYGNAASDINPNNIADINVLKGAAATALYGSRAQNGAIIITTKKGKARTDLAVEFSSSYTMSSVDKKTFPEYQSEYGQGYLGQSFGSYQGQPRPSTTHDASYGPKFDGALIWQYDAFIPGSPTYGQRTPWEAAKNGPIEFFDTATSTINNISLNGGTEKATYRLTYANTNSDDIMPNALLSKNNFNASATYKFNDKLSSTFNATYVSQNTRNRNTTGYGGNNVAGFRQWWATNVDIKEQKYLYELGHQNYTWNIKSPTNIAPQYWDNPYFTRYQNYNNDSRKRFAANASVTYDASKSLSFTGRIGTDGFTMRTEDRIAAGSIPATLGSNSNGQNLPVQPSGYALDIYDFSEQNYDFLATYKKDLAEELNLSVIVGSNYNVQSRFINQQMTSGGLYIPGLYTISNSVSAPALPRIVDTRKEVLGLFTQATLGYKGTYYFEGSVRRDVASSLPVDLNDYWYSSVSASVIFSNWLKDVEFINFGKFRAAYAQVGSDTDPNQLLDTYTARNPFGTPVYSFNTTKKNANLKPQQLDNVELGLNMQFAKNRFGFDVAWFQNKAYNQILPLPVSTATGSSFNTVNAGTLTTKGFEVTLNATPFKTDNFAWDININWSNPNTKVTKLAPGIENININSLQGGISINAPLNQDYGQIWGTTYVLDDAGNRIIGDNGAYVVSTTTDNKLGTYQADWTGGINNKFSYKNLSFSFLIDIKKGGEIFSLDQYYGYGTGIYANSVGNNDLGFPIRNTLANNGGEILKGVMANPAYTPGGNQPQYITNTTRLDRSQSSQVLGTDPPAEAFIYDAGFVKLREVVFTYNLPESIIGKSIKGASFSLIGNNLWIIDKSLPYADPEAGLSSGNTQGYQSGPMPTTRNISFNVKVNF</sequence>
<dbReference type="InterPro" id="IPR023997">
    <property type="entry name" value="TonB-dep_OMP_SusC/RagA_CS"/>
</dbReference>
<keyword evidence="11" id="KW-1185">Reference proteome</keyword>
<protein>
    <submittedName>
        <fullName evidence="10">SusC/RagA family TonB-linked outer membrane protein</fullName>
    </submittedName>
</protein>
<proteinExistence type="inferred from homology"/>
<evidence type="ECO:0000259" key="9">
    <source>
        <dbReference type="Pfam" id="PF07715"/>
    </source>
</evidence>
<gene>
    <name evidence="10" type="ORF">SGQ83_12545</name>
</gene>
<dbReference type="Pfam" id="PF13715">
    <property type="entry name" value="CarbopepD_reg_2"/>
    <property type="match status" value="1"/>
</dbReference>
<dbReference type="NCBIfam" id="TIGR04057">
    <property type="entry name" value="SusC_RagA_signa"/>
    <property type="match status" value="1"/>
</dbReference>
<keyword evidence="8" id="KW-0732">Signal</keyword>
<reference evidence="10 11" key="1">
    <citation type="submission" date="2023-11" db="EMBL/GenBank/DDBJ databases">
        <title>Unpublished Manusciprt.</title>
        <authorList>
            <person name="Saticioglu I.B."/>
            <person name="Ay H."/>
            <person name="Ajmi N."/>
            <person name="Altun S."/>
            <person name="Duman M."/>
        </authorList>
    </citation>
    <scope>NUCLEOTIDE SEQUENCE [LARGE SCALE GENOMIC DNA]</scope>
    <source>
        <strain evidence="10 11">Fl-318</strain>
    </source>
</reference>
<feature type="signal peptide" evidence="8">
    <location>
        <begin position="1"/>
        <end position="22"/>
    </location>
</feature>
<comment type="caution">
    <text evidence="10">The sequence shown here is derived from an EMBL/GenBank/DDBJ whole genome shotgun (WGS) entry which is preliminary data.</text>
</comment>
<evidence type="ECO:0000256" key="8">
    <source>
        <dbReference type="SAM" id="SignalP"/>
    </source>
</evidence>
<evidence type="ECO:0000256" key="7">
    <source>
        <dbReference type="PROSITE-ProRule" id="PRU01360"/>
    </source>
</evidence>
<evidence type="ECO:0000313" key="10">
    <source>
        <dbReference type="EMBL" id="MDX6190182.1"/>
    </source>
</evidence>
<dbReference type="PROSITE" id="PS52016">
    <property type="entry name" value="TONB_DEPENDENT_REC_3"/>
    <property type="match status" value="1"/>
</dbReference>
<comment type="subcellular location">
    <subcellularLocation>
        <location evidence="1 7">Cell outer membrane</location>
        <topology evidence="1 7">Multi-pass membrane protein</topology>
    </subcellularLocation>
</comment>
<evidence type="ECO:0000256" key="2">
    <source>
        <dbReference type="ARBA" id="ARBA00022448"/>
    </source>
</evidence>
<name>A0ABU4RC75_9FLAO</name>
<dbReference type="NCBIfam" id="TIGR04056">
    <property type="entry name" value="OMP_RagA_SusC"/>
    <property type="match status" value="1"/>
</dbReference>
<dbReference type="Gene3D" id="2.40.170.20">
    <property type="entry name" value="TonB-dependent receptor, beta-barrel domain"/>
    <property type="match status" value="1"/>
</dbReference>
<feature type="domain" description="TonB-dependent receptor plug" evidence="9">
    <location>
        <begin position="116"/>
        <end position="241"/>
    </location>
</feature>
<dbReference type="Pfam" id="PF07715">
    <property type="entry name" value="Plug"/>
    <property type="match status" value="1"/>
</dbReference>
<evidence type="ECO:0000256" key="1">
    <source>
        <dbReference type="ARBA" id="ARBA00004571"/>
    </source>
</evidence>
<keyword evidence="5 7" id="KW-0472">Membrane</keyword>
<dbReference type="InterPro" id="IPR008969">
    <property type="entry name" value="CarboxyPept-like_regulatory"/>
</dbReference>
<dbReference type="SUPFAM" id="SSF49464">
    <property type="entry name" value="Carboxypeptidase regulatory domain-like"/>
    <property type="match status" value="1"/>
</dbReference>
<dbReference type="Proteomes" id="UP001273350">
    <property type="component" value="Unassembled WGS sequence"/>
</dbReference>
<organism evidence="10 11">
    <name type="scientific">Flavobacterium cupriresistens</name>
    <dbReference type="NCBI Taxonomy" id="2893885"/>
    <lineage>
        <taxon>Bacteria</taxon>
        <taxon>Pseudomonadati</taxon>
        <taxon>Bacteroidota</taxon>
        <taxon>Flavobacteriia</taxon>
        <taxon>Flavobacteriales</taxon>
        <taxon>Flavobacteriaceae</taxon>
        <taxon>Flavobacterium</taxon>
    </lineage>
</organism>
<evidence type="ECO:0000256" key="3">
    <source>
        <dbReference type="ARBA" id="ARBA00022452"/>
    </source>
</evidence>
<feature type="chain" id="PRO_5046196858" evidence="8">
    <location>
        <begin position="23"/>
        <end position="1081"/>
    </location>
</feature>